<reference evidence="3 4" key="1">
    <citation type="submission" date="2018-10" db="EMBL/GenBank/DDBJ databases">
        <title>Draft genome sequence of Bacillus salarius IM0101, isolated from a hypersaline soil in Inner Mongolia, China.</title>
        <authorList>
            <person name="Yamprayoonswat W."/>
            <person name="Boonvisut S."/>
            <person name="Jumpathong W."/>
            <person name="Sittihan S."/>
            <person name="Ruangsuj P."/>
            <person name="Wanthongcharoen S."/>
            <person name="Thongpramul N."/>
            <person name="Pimmason S."/>
            <person name="Yu B."/>
            <person name="Yasawong M."/>
        </authorList>
    </citation>
    <scope>NUCLEOTIDE SEQUENCE [LARGE SCALE GENOMIC DNA]</scope>
    <source>
        <strain evidence="3 4">IM0101</strain>
    </source>
</reference>
<gene>
    <name evidence="3" type="ORF">D7Z54_06505</name>
</gene>
<dbReference type="OrthoDB" id="193257at2"/>
<proteinExistence type="predicted"/>
<feature type="region of interest" description="Disordered" evidence="1">
    <location>
        <begin position="22"/>
        <end position="72"/>
    </location>
</feature>
<dbReference type="Proteomes" id="UP000275076">
    <property type="component" value="Unassembled WGS sequence"/>
</dbReference>
<comment type="caution">
    <text evidence="3">The sequence shown here is derived from an EMBL/GenBank/DDBJ whole genome shotgun (WGS) entry which is preliminary data.</text>
</comment>
<feature type="signal peptide" evidence="2">
    <location>
        <begin position="1"/>
        <end position="23"/>
    </location>
</feature>
<name>A0A3R9PMR3_9BACI</name>
<feature type="compositionally biased region" description="Basic and acidic residues" evidence="1">
    <location>
        <begin position="32"/>
        <end position="62"/>
    </location>
</feature>
<evidence type="ECO:0000313" key="3">
    <source>
        <dbReference type="EMBL" id="RSL34209.1"/>
    </source>
</evidence>
<evidence type="ECO:0008006" key="5">
    <source>
        <dbReference type="Google" id="ProtNLM"/>
    </source>
</evidence>
<feature type="chain" id="PRO_5018773016" description="DUF5666 domain-containing protein" evidence="2">
    <location>
        <begin position="24"/>
        <end position="340"/>
    </location>
</feature>
<dbReference type="RefSeq" id="WP_125555032.1">
    <property type="nucleotide sequence ID" value="NZ_RBVX01000004.1"/>
</dbReference>
<keyword evidence="2" id="KW-0732">Signal</keyword>
<protein>
    <recommendedName>
        <fullName evidence="5">DUF5666 domain-containing protein</fullName>
    </recommendedName>
</protein>
<sequence>MFKRKLFLISLFTLLAVGAGCSADETEPSESSAEKTSDDAQSEETNKSASEEKKSEEPKENQGDTNIDIDGDISFIDDDDKIRVEGTTNLVPGSTISVHFDVVNKMLIGYGTTLRVEEDGSFSDEIDFPNYDEPVELMFTFAPNDQEEDVQEVYGEYGEKLEGPFVRVDPDEVQENGDPVYMGYLDFTFDVDEERETQTIEAPNYQRPEDYGETDVWMDIESKVENGFMYIEGESNMLEGLGVNGTVKADNYMISGYTNADDIRPDGSFQLSVPLPSEDSISLDANPYVEVSMDPWYQLEHFQEVYGEEGEQLEGDLVNTSGNDEIISQEIEITELPSSK</sequence>
<keyword evidence="4" id="KW-1185">Reference proteome</keyword>
<dbReference type="PROSITE" id="PS51257">
    <property type="entry name" value="PROKAR_LIPOPROTEIN"/>
    <property type="match status" value="1"/>
</dbReference>
<evidence type="ECO:0000313" key="4">
    <source>
        <dbReference type="Proteomes" id="UP000275076"/>
    </source>
</evidence>
<evidence type="ECO:0000256" key="2">
    <source>
        <dbReference type="SAM" id="SignalP"/>
    </source>
</evidence>
<dbReference type="EMBL" id="RBVX01000004">
    <property type="protein sequence ID" value="RSL34209.1"/>
    <property type="molecule type" value="Genomic_DNA"/>
</dbReference>
<evidence type="ECO:0000256" key="1">
    <source>
        <dbReference type="SAM" id="MobiDB-lite"/>
    </source>
</evidence>
<organism evidence="3 4">
    <name type="scientific">Salibacterium salarium</name>
    <dbReference type="NCBI Taxonomy" id="284579"/>
    <lineage>
        <taxon>Bacteria</taxon>
        <taxon>Bacillati</taxon>
        <taxon>Bacillota</taxon>
        <taxon>Bacilli</taxon>
        <taxon>Bacillales</taxon>
        <taxon>Bacillaceae</taxon>
    </lineage>
</organism>
<dbReference type="AlphaFoldDB" id="A0A3R9PMR3"/>
<accession>A0A3R9PMR3</accession>